<organism evidence="1 2">
    <name type="scientific">uncultured phage cr44_1</name>
    <dbReference type="NCBI Taxonomy" id="2986405"/>
    <lineage>
        <taxon>Viruses</taxon>
        <taxon>Duplodnaviria</taxon>
        <taxon>Heunggongvirae</taxon>
        <taxon>Uroviricota</taxon>
        <taxon>Caudoviricetes</taxon>
        <taxon>Crassvirales</taxon>
        <taxon>Steigviridae</taxon>
        <taxon>Asinivirinae</taxon>
        <taxon>Kahnovirus</taxon>
        <taxon>Kahnovirus copri</taxon>
    </lineage>
</organism>
<dbReference type="RefSeq" id="YP_010359431.1">
    <property type="nucleotide sequence ID" value="NC_062773.1"/>
</dbReference>
<sequence>MEFQRIKMNKYQTELTEELVNSLPQEVQDQLFDIINNVEFVKRLISPTREYAKDRPRDDKGRIIVDLVNPHILENMDYFRPSAIHYEKYGTFTNLRPNANPNSEYGKWIREERRRIWDGYVRESDGEWVTGYLYWFLNYSPMMLSKIREYKDKDGKKRKSKRADRVESLPECWEGIYWRFHFLDQASNGGLYNNFEGGQHMAELASRGKGKSYSLASILNHIFVVGENKDAHEKVKGIVTAYQKEYLTKDGVLNKFVDMANFCATNTQFPRKRLKNSLQEMTWTMGYKDMELDIERGTQNTVLGVSSKDDESKLRGKRAAKILIEEFGTFPRLVDLYNVLLPSVQDGDIIFGQIYMLGTAGDNESDFAGAQEIMYNPRGYNMYALPNVFDKYNQGKPYFVFFFPGYVNRKGCYNEDGVSDIIKALIEILMNRYRVKYNSTDPNTIIKTIAEVPITPAEAIVKTGVNMFPVADLTERIGQLDSNPTEYNDVYVGDLVFGKDGQVEYKPTSAQPIRDFPHKDNKIEGAIEIFQMPEIDKNTNKPYNDRYILGADPYDDDESNTMSLGSIFVLDLWTDRIVAEYTGRPPFADDYYEICRKLCLFYNGRLNYEYNKKGLFSHFSTRNSLYLLTDVLDFLKEKQMMKDGYGNKSKGTNASPAINAYARSRLRSWLLAPVPIMQTIDGEEKEVMVPRLFTVRNRALLKELINYNFEGNFDRISAMGMLMLLREDKMIRYQGDVSKEKQERANNSYDGNDPFFKRNYDFRFRQ</sequence>
<dbReference type="Gene3D" id="3.40.50.300">
    <property type="entry name" value="P-loop containing nucleotide triphosphate hydrolases"/>
    <property type="match status" value="1"/>
</dbReference>
<dbReference type="InterPro" id="IPR027417">
    <property type="entry name" value="P-loop_NTPase"/>
</dbReference>
<accession>A0AAE7V2L6</accession>
<evidence type="ECO:0000313" key="1">
    <source>
        <dbReference type="EMBL" id="QWM89859.1"/>
    </source>
</evidence>
<dbReference type="Proteomes" id="UP000827552">
    <property type="component" value="Segment"/>
</dbReference>
<dbReference type="EMBL" id="MZ130483">
    <property type="protein sequence ID" value="QWM89859.1"/>
    <property type="molecule type" value="Genomic_DNA"/>
</dbReference>
<evidence type="ECO:0000313" key="2">
    <source>
        <dbReference type="Proteomes" id="UP000827552"/>
    </source>
</evidence>
<reference evidence="1 2" key="1">
    <citation type="submission" date="2021-04" db="EMBL/GenBank/DDBJ databases">
        <authorList>
            <person name="Shkoporov A.N."/>
            <person name="Stockdale S.R."/>
            <person name="Guerin E."/>
            <person name="Ross R.P."/>
            <person name="Hill C."/>
        </authorList>
    </citation>
    <scope>NUCLEOTIDE SEQUENCE [LARGE SCALE GENOMIC DNA]</scope>
    <source>
        <strain evidence="2">cr44_1</strain>
    </source>
</reference>
<dbReference type="KEGG" id="vg:75691719"/>
<dbReference type="GeneID" id="75691719"/>
<keyword evidence="2" id="KW-1185">Reference proteome</keyword>
<protein>
    <submittedName>
        <fullName evidence="1">Terminase</fullName>
    </submittedName>
</protein>
<name>A0AAE7V2L6_9CAUD</name>
<gene>
    <name evidence="1" type="primary">gp_20403</name>
</gene>
<proteinExistence type="predicted"/>